<sequence length="120" mass="12905">MGVPSTYAAALKANTTQTKPVPLRDLREIRVQRANLTPEEARKPSDAVLRDQVCQPGDWKNTGRAPDAKRRPSPAGGLVGHKDQSGSEEGRVAGGSKHKGGAQTEKIHSTGSRRECRGLR</sequence>
<accession>A0A8H6PCJ5</accession>
<feature type="compositionally biased region" description="Basic and acidic residues" evidence="1">
    <location>
        <begin position="105"/>
        <end position="120"/>
    </location>
</feature>
<comment type="caution">
    <text evidence="2">The sequence shown here is derived from an EMBL/GenBank/DDBJ whole genome shotgun (WGS) entry which is preliminary data.</text>
</comment>
<proteinExistence type="predicted"/>
<keyword evidence="3" id="KW-1185">Reference proteome</keyword>
<reference evidence="2" key="1">
    <citation type="submission" date="2020-06" db="EMBL/GenBank/DDBJ databases">
        <title>Draft genome sequences of strains closely related to Aspergillus parafelis and Aspergillus hiratsukae.</title>
        <authorList>
            <person name="Dos Santos R.A.C."/>
            <person name="Rivero-Menendez O."/>
            <person name="Steenwyk J.L."/>
            <person name="Mead M.E."/>
            <person name="Goldman G.H."/>
            <person name="Alastruey-Izquierdo A."/>
            <person name="Rokas A."/>
        </authorList>
    </citation>
    <scope>NUCLEOTIDE SEQUENCE</scope>
    <source>
        <strain evidence="2">CNM-CM5793</strain>
    </source>
</reference>
<feature type="compositionally biased region" description="Basic and acidic residues" evidence="1">
    <location>
        <begin position="39"/>
        <end position="49"/>
    </location>
</feature>
<evidence type="ECO:0000256" key="1">
    <source>
        <dbReference type="SAM" id="MobiDB-lite"/>
    </source>
</evidence>
<dbReference type="EMBL" id="JACBAD010001958">
    <property type="protein sequence ID" value="KAF7125933.1"/>
    <property type="molecule type" value="Genomic_DNA"/>
</dbReference>
<dbReference type="AlphaFoldDB" id="A0A8H6PCJ5"/>
<gene>
    <name evidence="2" type="ORF">CNMCM5793_002292</name>
</gene>
<protein>
    <submittedName>
        <fullName evidence="2">Uncharacterized protein</fullName>
    </submittedName>
</protein>
<feature type="compositionally biased region" description="Basic and acidic residues" evidence="1">
    <location>
        <begin position="80"/>
        <end position="91"/>
    </location>
</feature>
<dbReference type="Proteomes" id="UP000630445">
    <property type="component" value="Unassembled WGS sequence"/>
</dbReference>
<evidence type="ECO:0000313" key="3">
    <source>
        <dbReference type="Proteomes" id="UP000630445"/>
    </source>
</evidence>
<feature type="compositionally biased region" description="Basic and acidic residues" evidence="1">
    <location>
        <begin position="22"/>
        <end position="31"/>
    </location>
</feature>
<evidence type="ECO:0000313" key="2">
    <source>
        <dbReference type="EMBL" id="KAF7125933.1"/>
    </source>
</evidence>
<feature type="region of interest" description="Disordered" evidence="1">
    <location>
        <begin position="1"/>
        <end position="120"/>
    </location>
</feature>
<name>A0A8H6PCJ5_9EURO</name>
<organism evidence="2 3">
    <name type="scientific">Aspergillus hiratsukae</name>
    <dbReference type="NCBI Taxonomy" id="1194566"/>
    <lineage>
        <taxon>Eukaryota</taxon>
        <taxon>Fungi</taxon>
        <taxon>Dikarya</taxon>
        <taxon>Ascomycota</taxon>
        <taxon>Pezizomycotina</taxon>
        <taxon>Eurotiomycetes</taxon>
        <taxon>Eurotiomycetidae</taxon>
        <taxon>Eurotiales</taxon>
        <taxon>Aspergillaceae</taxon>
        <taxon>Aspergillus</taxon>
        <taxon>Aspergillus subgen. Fumigati</taxon>
    </lineage>
</organism>